<dbReference type="OrthoDB" id="4850804at2759"/>
<feature type="compositionally biased region" description="Basic and acidic residues" evidence="2">
    <location>
        <begin position="670"/>
        <end position="679"/>
    </location>
</feature>
<gene>
    <name evidence="3" type="ORF">DL546_002420</name>
</gene>
<evidence type="ECO:0000256" key="2">
    <source>
        <dbReference type="SAM" id="MobiDB-lite"/>
    </source>
</evidence>
<feature type="compositionally biased region" description="Low complexity" evidence="2">
    <location>
        <begin position="224"/>
        <end position="236"/>
    </location>
</feature>
<feature type="region of interest" description="Disordered" evidence="2">
    <location>
        <begin position="383"/>
        <end position="419"/>
    </location>
</feature>
<name>A0A420XXX2_9PEZI</name>
<dbReference type="InterPro" id="IPR001138">
    <property type="entry name" value="Zn2Cys6_DnaBD"/>
</dbReference>
<dbReference type="AlphaFoldDB" id="A0A420XXX2"/>
<dbReference type="EMBL" id="QVQW01000101">
    <property type="protein sequence ID" value="RKU40496.1"/>
    <property type="molecule type" value="Genomic_DNA"/>
</dbReference>
<evidence type="ECO:0000313" key="3">
    <source>
        <dbReference type="EMBL" id="RKU40496.1"/>
    </source>
</evidence>
<feature type="compositionally biased region" description="Polar residues" evidence="2">
    <location>
        <begin position="685"/>
        <end position="697"/>
    </location>
</feature>
<accession>A0A420XXX2</accession>
<comment type="caution">
    <text evidence="3">The sequence shown here is derived from an EMBL/GenBank/DDBJ whole genome shotgun (WGS) entry which is preliminary data.</text>
</comment>
<feature type="region of interest" description="Disordered" evidence="2">
    <location>
        <begin position="431"/>
        <end position="450"/>
    </location>
</feature>
<feature type="compositionally biased region" description="Polar residues" evidence="2">
    <location>
        <begin position="469"/>
        <end position="479"/>
    </location>
</feature>
<feature type="compositionally biased region" description="Polar residues" evidence="2">
    <location>
        <begin position="440"/>
        <end position="450"/>
    </location>
</feature>
<dbReference type="Proteomes" id="UP000275385">
    <property type="component" value="Unassembled WGS sequence"/>
</dbReference>
<feature type="compositionally biased region" description="Low complexity" evidence="2">
    <location>
        <begin position="705"/>
        <end position="715"/>
    </location>
</feature>
<reference evidence="3 4" key="1">
    <citation type="submission" date="2018-08" db="EMBL/GenBank/DDBJ databases">
        <title>Draft genome of the lignicolous fungus Coniochaeta pulveracea.</title>
        <authorList>
            <person name="Borstlap C.J."/>
            <person name="De Witt R.N."/>
            <person name="Botha A."/>
            <person name="Volschenk H."/>
        </authorList>
    </citation>
    <scope>NUCLEOTIDE SEQUENCE [LARGE SCALE GENOMIC DNA]</scope>
    <source>
        <strain evidence="3 4">CAB683</strain>
    </source>
</reference>
<feature type="region of interest" description="Disordered" evidence="2">
    <location>
        <begin position="649"/>
        <end position="719"/>
    </location>
</feature>
<keyword evidence="4" id="KW-1185">Reference proteome</keyword>
<organism evidence="3 4">
    <name type="scientific">Coniochaeta pulveracea</name>
    <dbReference type="NCBI Taxonomy" id="177199"/>
    <lineage>
        <taxon>Eukaryota</taxon>
        <taxon>Fungi</taxon>
        <taxon>Dikarya</taxon>
        <taxon>Ascomycota</taxon>
        <taxon>Pezizomycotina</taxon>
        <taxon>Sordariomycetes</taxon>
        <taxon>Sordariomycetidae</taxon>
        <taxon>Coniochaetales</taxon>
        <taxon>Coniochaetaceae</taxon>
        <taxon>Coniochaeta</taxon>
    </lineage>
</organism>
<feature type="region of interest" description="Disordered" evidence="2">
    <location>
        <begin position="133"/>
        <end position="196"/>
    </location>
</feature>
<feature type="compositionally biased region" description="Basic residues" evidence="2">
    <location>
        <begin position="243"/>
        <end position="253"/>
    </location>
</feature>
<dbReference type="GO" id="GO:0000981">
    <property type="term" value="F:DNA-binding transcription factor activity, RNA polymerase II-specific"/>
    <property type="evidence" value="ECO:0007669"/>
    <property type="project" value="InterPro"/>
</dbReference>
<evidence type="ECO:0000313" key="4">
    <source>
        <dbReference type="Proteomes" id="UP000275385"/>
    </source>
</evidence>
<feature type="compositionally biased region" description="Basic residues" evidence="2">
    <location>
        <begin position="212"/>
        <end position="223"/>
    </location>
</feature>
<feature type="region of interest" description="Disordered" evidence="2">
    <location>
        <begin position="575"/>
        <end position="605"/>
    </location>
</feature>
<protein>
    <submittedName>
        <fullName evidence="3">Uncharacterized protein</fullName>
    </submittedName>
</protein>
<feature type="compositionally biased region" description="Polar residues" evidence="2">
    <location>
        <begin position="595"/>
        <end position="605"/>
    </location>
</feature>
<feature type="compositionally biased region" description="Low complexity" evidence="2">
    <location>
        <begin position="480"/>
        <end position="493"/>
    </location>
</feature>
<dbReference type="GO" id="GO:0008270">
    <property type="term" value="F:zinc ion binding"/>
    <property type="evidence" value="ECO:0007669"/>
    <property type="project" value="InterPro"/>
</dbReference>
<feature type="region of interest" description="Disordered" evidence="2">
    <location>
        <begin position="212"/>
        <end position="259"/>
    </location>
</feature>
<feature type="compositionally biased region" description="Polar residues" evidence="2">
    <location>
        <begin position="391"/>
        <end position="402"/>
    </location>
</feature>
<feature type="region of interest" description="Disordered" evidence="2">
    <location>
        <begin position="469"/>
        <end position="499"/>
    </location>
</feature>
<proteinExistence type="predicted"/>
<feature type="compositionally biased region" description="Low complexity" evidence="2">
    <location>
        <begin position="133"/>
        <end position="156"/>
    </location>
</feature>
<dbReference type="CDD" id="cd00067">
    <property type="entry name" value="GAL4"/>
    <property type="match status" value="1"/>
</dbReference>
<evidence type="ECO:0000256" key="1">
    <source>
        <dbReference type="ARBA" id="ARBA00023242"/>
    </source>
</evidence>
<sequence length="836" mass="89210">MSRNNSASSFHHQESLFTFSVFQPVLGSALQWFPALGSRELDNLINAFVPGPSSIQDKRAHVAMDFYEYAAQTGDNFKMYSVYGSVASGPCATDSPASSSGMYDSGYGSTFNVSPVVADTGFYTPYLPAVTPSSTTSASSGSSSCAAKKAAPSAPRSDSRLDFLNHPGMRILTKDGRDVTNSAGRGSKTKEQRDHAHLMRVIKACDACRRKKTRCDPSHKKRTTSSSRSQPQSQQPAESSVRSAKKARTVKRTAAHEPQVHALATTAHSLLDNDALLDAPAVSYEQLSETPDDFWLQYVNFEGAAPFPEEYNLANPFGSFSSHSASETASPLQPLVPFPSVSANSVDLPAVTSQEPRLPYLQPDGPFGTDYVDFSLYSPTSDFSGEEAEFSNRSLPRTTGHPQRQPGITHEPRLPERGLPLFSDRQSQLLTAQVGPGGSDPQSASSTWSSADVGANALQHAASSICSSTLRPNRRNAGTQDSPVQSQPSPSSDGLGAATSLSTLHNNRCLPPLAQDAIVSPTLPPDRQAISLQQTTSSSHHDVPGALLTTVKLGLWEYAVLAATHSLDEAKAGGTSHSKALTAGSRHIPGVPRTRLSSSQATSPESLADLGISSFTGRGANLEPLEHAQTTSEALLAINAQFPAHVDEETDAAGPVSGLSSESVAANGYDRPRPVDRTQEPVVPTRNQSTVLNSYAGSRTERLRSSPSQGKSSTSKAETATAESFRGGCVVDVLPSSDGFKRGYTAAFGLIAGALVSAALRLTSWTATLHVLLLFFGLYHHSADLDGVHRQEFHRDIVLGRRIDRQGHCRTPMVPLASRLHKLSRHVEGLRCAVVQ</sequence>
<keyword evidence="1" id="KW-0539">Nucleus</keyword>